<sequence>MGDQQLPFALLIAGPTASGKSALALALAERLGGVVINADSMQLYRELRILTARPTAEEEARVPHRLYGVRPAAEPASVAWWRRTALAEMEAARSAGRLPMLCGGTGLFFHALTAGLAEIPPIPDEARAEARRLLAAIGPRALHARLAAEDPETAARLRPTDSQRIARAWEVWRGTGRGLVAWQREGTTTGPAPWRFAALLLDPPRPALRAAITARWEAMLAAGAVEEVRALLALGPDPALPAMRAHGVPELAAHLAGRITLEEAGRRAVLAMGRYTKRQATWFRHHPLAAPSDTHTIHARFTDLEQFSESKWREVVQFIDARR</sequence>
<evidence type="ECO:0000256" key="13">
    <source>
        <dbReference type="RuleBase" id="RU003785"/>
    </source>
</evidence>
<keyword evidence="4 10" id="KW-0808">Transferase</keyword>
<evidence type="ECO:0000256" key="10">
    <source>
        <dbReference type="HAMAP-Rule" id="MF_00185"/>
    </source>
</evidence>
<evidence type="ECO:0000313" key="15">
    <source>
        <dbReference type="Proteomes" id="UP000597507"/>
    </source>
</evidence>
<feature type="binding site" evidence="10">
    <location>
        <begin position="14"/>
        <end position="21"/>
    </location>
    <ligand>
        <name>ATP</name>
        <dbReference type="ChEBI" id="CHEBI:30616"/>
    </ligand>
</feature>
<dbReference type="Pfam" id="PF01715">
    <property type="entry name" value="IPPT"/>
    <property type="match status" value="1"/>
</dbReference>
<keyword evidence="6 10" id="KW-0547">Nucleotide-binding</keyword>
<evidence type="ECO:0000256" key="12">
    <source>
        <dbReference type="RuleBase" id="RU003784"/>
    </source>
</evidence>
<comment type="caution">
    <text evidence="10">Lacks conserved residue(s) required for the propagation of feature annotation.</text>
</comment>
<protein>
    <recommendedName>
        <fullName evidence="10">tRNA dimethylallyltransferase</fullName>
        <ecNumber evidence="10">2.5.1.75</ecNumber>
    </recommendedName>
    <alternativeName>
        <fullName evidence="10">Dimethylallyl diphosphate:tRNA dimethylallyltransferase</fullName>
        <shortName evidence="10">DMAPP:tRNA dimethylallyltransferase</shortName>
        <shortName evidence="10">DMATase</shortName>
    </alternativeName>
    <alternativeName>
        <fullName evidence="10">Isopentenyl-diphosphate:tRNA isopentenyltransferase</fullName>
        <shortName evidence="10">IPP transferase</shortName>
        <shortName evidence="10">IPPT</shortName>
        <shortName evidence="10">IPTase</shortName>
    </alternativeName>
</protein>
<dbReference type="InterPro" id="IPR018022">
    <property type="entry name" value="IPT"/>
</dbReference>
<dbReference type="RefSeq" id="WP_188902124.1">
    <property type="nucleotide sequence ID" value="NZ_BMKS01000011.1"/>
</dbReference>
<comment type="cofactor">
    <cofactor evidence="1 10">
        <name>Mg(2+)</name>
        <dbReference type="ChEBI" id="CHEBI:18420"/>
    </cofactor>
</comment>
<dbReference type="InterPro" id="IPR027417">
    <property type="entry name" value="P-loop_NTPase"/>
</dbReference>
<dbReference type="HAMAP" id="MF_00185">
    <property type="entry name" value="IPP_trans"/>
    <property type="match status" value="1"/>
</dbReference>
<comment type="function">
    <text evidence="2 10 12">Catalyzes the transfer of a dimethylallyl group onto the adenine at position 37 in tRNAs that read codons beginning with uridine, leading to the formation of N6-(dimethylallyl)adenosine (i(6)A).</text>
</comment>
<keyword evidence="8 10" id="KW-0460">Magnesium</keyword>
<evidence type="ECO:0000313" key="14">
    <source>
        <dbReference type="EMBL" id="GGG42558.1"/>
    </source>
</evidence>
<evidence type="ECO:0000256" key="2">
    <source>
        <dbReference type="ARBA" id="ARBA00003213"/>
    </source>
</evidence>
<dbReference type="Gene3D" id="1.10.20.140">
    <property type="match status" value="1"/>
</dbReference>
<proteinExistence type="inferred from homology"/>
<evidence type="ECO:0000256" key="8">
    <source>
        <dbReference type="ARBA" id="ARBA00022842"/>
    </source>
</evidence>
<feature type="site" description="Interaction with substrate tRNA" evidence="10">
    <location>
        <position position="127"/>
    </location>
</feature>
<evidence type="ECO:0000256" key="4">
    <source>
        <dbReference type="ARBA" id="ARBA00022679"/>
    </source>
</evidence>
<keyword evidence="7 10" id="KW-0067">ATP-binding</keyword>
<dbReference type="PANTHER" id="PTHR11088">
    <property type="entry name" value="TRNA DIMETHYLALLYLTRANSFERASE"/>
    <property type="match status" value="1"/>
</dbReference>
<accession>A0A8J2ZDF5</accession>
<dbReference type="EMBL" id="BMKS01000011">
    <property type="protein sequence ID" value="GGG42558.1"/>
    <property type="molecule type" value="Genomic_DNA"/>
</dbReference>
<evidence type="ECO:0000256" key="6">
    <source>
        <dbReference type="ARBA" id="ARBA00022741"/>
    </source>
</evidence>
<evidence type="ECO:0000256" key="5">
    <source>
        <dbReference type="ARBA" id="ARBA00022694"/>
    </source>
</evidence>
<dbReference type="Gene3D" id="3.40.50.300">
    <property type="entry name" value="P-loop containing nucleotide triphosphate hydrolases"/>
    <property type="match status" value="1"/>
</dbReference>
<evidence type="ECO:0000256" key="1">
    <source>
        <dbReference type="ARBA" id="ARBA00001946"/>
    </source>
</evidence>
<gene>
    <name evidence="10 14" type="primary">miaA</name>
    <name evidence="14" type="ORF">GCM10010964_32550</name>
</gene>
<comment type="caution">
    <text evidence="14">The sequence shown here is derived from an EMBL/GenBank/DDBJ whole genome shotgun (WGS) entry which is preliminary data.</text>
</comment>
<keyword evidence="15" id="KW-1185">Reference proteome</keyword>
<dbReference type="GO" id="GO:0052381">
    <property type="term" value="F:tRNA dimethylallyltransferase activity"/>
    <property type="evidence" value="ECO:0007669"/>
    <property type="project" value="UniProtKB-UniRule"/>
</dbReference>
<evidence type="ECO:0000256" key="11">
    <source>
        <dbReference type="RuleBase" id="RU003783"/>
    </source>
</evidence>
<dbReference type="AlphaFoldDB" id="A0A8J2ZDF5"/>
<dbReference type="SUPFAM" id="SSF52540">
    <property type="entry name" value="P-loop containing nucleoside triphosphate hydrolases"/>
    <property type="match status" value="1"/>
</dbReference>
<organism evidence="14 15">
    <name type="scientific">Caldovatus sediminis</name>
    <dbReference type="NCBI Taxonomy" id="2041189"/>
    <lineage>
        <taxon>Bacteria</taxon>
        <taxon>Pseudomonadati</taxon>
        <taxon>Pseudomonadota</taxon>
        <taxon>Alphaproteobacteria</taxon>
        <taxon>Acetobacterales</taxon>
        <taxon>Roseomonadaceae</taxon>
        <taxon>Caldovatus</taxon>
    </lineage>
</organism>
<feature type="binding site" evidence="10">
    <location>
        <begin position="16"/>
        <end position="21"/>
    </location>
    <ligand>
        <name>substrate</name>
    </ligand>
</feature>
<evidence type="ECO:0000256" key="7">
    <source>
        <dbReference type="ARBA" id="ARBA00022840"/>
    </source>
</evidence>
<keyword evidence="5 10" id="KW-0819">tRNA processing</keyword>
<reference evidence="14 15" key="1">
    <citation type="journal article" date="2014" name="Int. J. Syst. Evol. Microbiol.">
        <title>Complete genome sequence of Corynebacterium casei LMG S-19264T (=DSM 44701T), isolated from a smear-ripened cheese.</title>
        <authorList>
            <consortium name="US DOE Joint Genome Institute (JGI-PGF)"/>
            <person name="Walter F."/>
            <person name="Albersmeier A."/>
            <person name="Kalinowski J."/>
            <person name="Ruckert C."/>
        </authorList>
    </citation>
    <scope>NUCLEOTIDE SEQUENCE [LARGE SCALE GENOMIC DNA]</scope>
    <source>
        <strain evidence="14 15">CGMCC 1.16330</strain>
    </source>
</reference>
<dbReference type="GO" id="GO:0006400">
    <property type="term" value="P:tRNA modification"/>
    <property type="evidence" value="ECO:0007669"/>
    <property type="project" value="TreeGrafter"/>
</dbReference>
<dbReference type="GO" id="GO:0005524">
    <property type="term" value="F:ATP binding"/>
    <property type="evidence" value="ECO:0007669"/>
    <property type="project" value="UniProtKB-UniRule"/>
</dbReference>
<dbReference type="EC" id="2.5.1.75" evidence="10"/>
<evidence type="ECO:0000256" key="3">
    <source>
        <dbReference type="ARBA" id="ARBA00005842"/>
    </source>
</evidence>
<feature type="region of interest" description="Interaction with substrate tRNA" evidence="10">
    <location>
        <begin position="39"/>
        <end position="42"/>
    </location>
</feature>
<comment type="catalytic activity">
    <reaction evidence="9 10 11">
        <text>adenosine(37) in tRNA + dimethylallyl diphosphate = N(6)-dimethylallyladenosine(37) in tRNA + diphosphate</text>
        <dbReference type="Rhea" id="RHEA:26482"/>
        <dbReference type="Rhea" id="RHEA-COMP:10162"/>
        <dbReference type="Rhea" id="RHEA-COMP:10375"/>
        <dbReference type="ChEBI" id="CHEBI:33019"/>
        <dbReference type="ChEBI" id="CHEBI:57623"/>
        <dbReference type="ChEBI" id="CHEBI:74411"/>
        <dbReference type="ChEBI" id="CHEBI:74415"/>
        <dbReference type="EC" id="2.5.1.75"/>
    </reaction>
</comment>
<comment type="similarity">
    <text evidence="3 10 13">Belongs to the IPP transferase family.</text>
</comment>
<dbReference type="NCBIfam" id="TIGR00174">
    <property type="entry name" value="miaA"/>
    <property type="match status" value="1"/>
</dbReference>
<comment type="subunit">
    <text evidence="10">Monomer.</text>
</comment>
<feature type="site" description="Interaction with substrate tRNA" evidence="10">
    <location>
        <position position="105"/>
    </location>
</feature>
<dbReference type="PANTHER" id="PTHR11088:SF60">
    <property type="entry name" value="TRNA DIMETHYLALLYLTRANSFERASE"/>
    <property type="match status" value="1"/>
</dbReference>
<dbReference type="InterPro" id="IPR039657">
    <property type="entry name" value="Dimethylallyltransferase"/>
</dbReference>
<name>A0A8J2ZDF5_9PROT</name>
<evidence type="ECO:0000256" key="9">
    <source>
        <dbReference type="ARBA" id="ARBA00049563"/>
    </source>
</evidence>
<dbReference type="Proteomes" id="UP000597507">
    <property type="component" value="Unassembled WGS sequence"/>
</dbReference>
<feature type="region of interest" description="Interaction with substrate tRNA" evidence="10">
    <location>
        <begin position="163"/>
        <end position="167"/>
    </location>
</feature>